<dbReference type="SUPFAM" id="SSF53822">
    <property type="entry name" value="Periplasmic binding protein-like I"/>
    <property type="match status" value="1"/>
</dbReference>
<dbReference type="Proteomes" id="UP001460270">
    <property type="component" value="Unassembled WGS sequence"/>
</dbReference>
<accession>A0AAW0N4I7</accession>
<reference evidence="9" key="1">
    <citation type="submission" date="2024-04" db="EMBL/GenBank/DDBJ databases">
        <title>Salinicola lusitanus LLJ914,a marine bacterium isolated from the Okinawa Trough.</title>
        <authorList>
            <person name="Li J."/>
        </authorList>
    </citation>
    <scope>NUCLEOTIDE SEQUENCE [LARGE SCALE GENOMIC DNA]</scope>
</reference>
<dbReference type="Gene3D" id="3.40.50.2300">
    <property type="match status" value="2"/>
</dbReference>
<comment type="subcellular location">
    <subcellularLocation>
        <location evidence="1">Membrane</location>
        <topology evidence="1">Multi-pass membrane protein</topology>
    </subcellularLocation>
</comment>
<evidence type="ECO:0000256" key="1">
    <source>
        <dbReference type="ARBA" id="ARBA00004141"/>
    </source>
</evidence>
<evidence type="ECO:0000313" key="8">
    <source>
        <dbReference type="EMBL" id="KAK7891161.1"/>
    </source>
</evidence>
<gene>
    <name evidence="8" type="ORF">WMY93_023124</name>
</gene>
<dbReference type="EMBL" id="JBBPFD010000017">
    <property type="protein sequence ID" value="KAK7891161.1"/>
    <property type="molecule type" value="Genomic_DNA"/>
</dbReference>
<keyword evidence="5" id="KW-0675">Receptor</keyword>
<protein>
    <recommendedName>
        <fullName evidence="7">Receptor ligand binding region domain-containing protein</fullName>
    </recommendedName>
</protein>
<evidence type="ECO:0000256" key="5">
    <source>
        <dbReference type="ARBA" id="ARBA00023170"/>
    </source>
</evidence>
<keyword evidence="9" id="KW-1185">Reference proteome</keyword>
<evidence type="ECO:0000256" key="4">
    <source>
        <dbReference type="ARBA" id="ARBA00023136"/>
    </source>
</evidence>
<keyword evidence="4" id="KW-0472">Membrane</keyword>
<keyword evidence="2" id="KW-0812">Transmembrane</keyword>
<dbReference type="InterPro" id="IPR028082">
    <property type="entry name" value="Peripla_BP_I"/>
</dbReference>
<dbReference type="AlphaFoldDB" id="A0AAW0N4I7"/>
<dbReference type="PANTHER" id="PTHR24060">
    <property type="entry name" value="METABOTROPIC GLUTAMATE RECEPTOR"/>
    <property type="match status" value="1"/>
</dbReference>
<dbReference type="GO" id="GO:0004930">
    <property type="term" value="F:G protein-coupled receptor activity"/>
    <property type="evidence" value="ECO:0007669"/>
    <property type="project" value="InterPro"/>
</dbReference>
<name>A0AAW0N4I7_9GOBI</name>
<dbReference type="InterPro" id="IPR000337">
    <property type="entry name" value="GPCR_3"/>
</dbReference>
<evidence type="ECO:0000256" key="6">
    <source>
        <dbReference type="ARBA" id="ARBA00023180"/>
    </source>
</evidence>
<organism evidence="8 9">
    <name type="scientific">Mugilogobius chulae</name>
    <name type="common">yellowstripe goby</name>
    <dbReference type="NCBI Taxonomy" id="88201"/>
    <lineage>
        <taxon>Eukaryota</taxon>
        <taxon>Metazoa</taxon>
        <taxon>Chordata</taxon>
        <taxon>Craniata</taxon>
        <taxon>Vertebrata</taxon>
        <taxon>Euteleostomi</taxon>
        <taxon>Actinopterygii</taxon>
        <taxon>Neopterygii</taxon>
        <taxon>Teleostei</taxon>
        <taxon>Neoteleostei</taxon>
        <taxon>Acanthomorphata</taxon>
        <taxon>Gobiaria</taxon>
        <taxon>Gobiiformes</taxon>
        <taxon>Gobioidei</taxon>
        <taxon>Gobiidae</taxon>
        <taxon>Gobionellinae</taxon>
        <taxon>Mugilogobius</taxon>
    </lineage>
</organism>
<dbReference type="PRINTS" id="PR00248">
    <property type="entry name" value="GPCRMGR"/>
</dbReference>
<dbReference type="GO" id="GO:0016020">
    <property type="term" value="C:membrane"/>
    <property type="evidence" value="ECO:0007669"/>
    <property type="project" value="UniProtKB-SubCell"/>
</dbReference>
<feature type="domain" description="Receptor ligand binding region" evidence="7">
    <location>
        <begin position="54"/>
        <end position="127"/>
    </location>
</feature>
<evidence type="ECO:0000313" key="9">
    <source>
        <dbReference type="Proteomes" id="UP001460270"/>
    </source>
</evidence>
<proteinExistence type="predicted"/>
<keyword evidence="6" id="KW-0325">Glycoprotein</keyword>
<comment type="caution">
    <text evidence="8">The sequence shown here is derived from an EMBL/GenBank/DDBJ whole genome shotgun (WGS) entry which is preliminary data.</text>
</comment>
<dbReference type="Pfam" id="PF01094">
    <property type="entry name" value="ANF_receptor"/>
    <property type="match status" value="1"/>
</dbReference>
<dbReference type="InterPro" id="IPR001828">
    <property type="entry name" value="ANF_lig-bd_rcpt"/>
</dbReference>
<keyword evidence="3" id="KW-1133">Transmembrane helix</keyword>
<sequence>MARAEELSVSFLVLVGILMRDRPRTSAEGKSIRPSILLLEPIIREQDGPLWTGDIPQISYASTAPELSDNTRYDFFSRVVPPDSYQAQAMLDIVTALGWNFVSTLASEGNYGESGVEAFVQTSRENEAISATDVHSSVQASPEDQSGWISESIKCPESNERLTGARVSSFLPQRAPCLTSVSRKSPALCVCSVTPLPRSGAVERRKNRSKRSTTVFLILKEIVEKLLHGSFYKTSSRPSLSPSV</sequence>
<dbReference type="InterPro" id="IPR050726">
    <property type="entry name" value="mGluR"/>
</dbReference>
<evidence type="ECO:0000259" key="7">
    <source>
        <dbReference type="Pfam" id="PF01094"/>
    </source>
</evidence>
<evidence type="ECO:0000256" key="2">
    <source>
        <dbReference type="ARBA" id="ARBA00022692"/>
    </source>
</evidence>
<evidence type="ECO:0000256" key="3">
    <source>
        <dbReference type="ARBA" id="ARBA00022989"/>
    </source>
</evidence>